<name>A0A1C1CLL5_9EURO</name>
<gene>
    <name evidence="1" type="ORF">CLCR_05289</name>
</gene>
<keyword evidence="2" id="KW-1185">Reference proteome</keyword>
<proteinExistence type="predicted"/>
<accession>A0A1C1CLL5</accession>
<dbReference type="EMBL" id="LGRB01000011">
    <property type="protein sequence ID" value="OCT49408.1"/>
    <property type="molecule type" value="Genomic_DNA"/>
</dbReference>
<organism evidence="1 2">
    <name type="scientific">Cladophialophora carrionii</name>
    <dbReference type="NCBI Taxonomy" id="86049"/>
    <lineage>
        <taxon>Eukaryota</taxon>
        <taxon>Fungi</taxon>
        <taxon>Dikarya</taxon>
        <taxon>Ascomycota</taxon>
        <taxon>Pezizomycotina</taxon>
        <taxon>Eurotiomycetes</taxon>
        <taxon>Chaetothyriomycetidae</taxon>
        <taxon>Chaetothyriales</taxon>
        <taxon>Herpotrichiellaceae</taxon>
        <taxon>Cladophialophora</taxon>
    </lineage>
</organism>
<evidence type="ECO:0000313" key="1">
    <source>
        <dbReference type="EMBL" id="OCT49408.1"/>
    </source>
</evidence>
<protein>
    <submittedName>
        <fullName evidence="1">Uncharacterized protein</fullName>
    </submittedName>
</protein>
<sequence length="79" mass="9106">MTCRKAKWTQSPLLAQSGYPDPRWYEYGVLWTEYGVRGDRPPPMLGIDALPHTPSPRRPLRRKLLGAYCDHTGLPRSIR</sequence>
<dbReference type="Proteomes" id="UP000094526">
    <property type="component" value="Unassembled WGS sequence"/>
</dbReference>
<reference evidence="2" key="1">
    <citation type="submission" date="2015-07" db="EMBL/GenBank/DDBJ databases">
        <authorList>
            <person name="Teixeira M.M."/>
            <person name="Souza R.C."/>
            <person name="Almeida L.G."/>
            <person name="Vicente V.A."/>
            <person name="de Hoog S."/>
            <person name="Bocca A.L."/>
            <person name="de Almeida S.R."/>
            <person name="Vasconcelos A.T."/>
            <person name="Felipe M.S."/>
        </authorList>
    </citation>
    <scope>NUCLEOTIDE SEQUENCE [LARGE SCALE GENOMIC DNA]</scope>
    <source>
        <strain evidence="2">KSF</strain>
    </source>
</reference>
<dbReference type="AlphaFoldDB" id="A0A1C1CLL5"/>
<evidence type="ECO:0000313" key="2">
    <source>
        <dbReference type="Proteomes" id="UP000094526"/>
    </source>
</evidence>
<dbReference type="VEuPathDB" id="FungiDB:CLCR_05289"/>
<comment type="caution">
    <text evidence="1">The sequence shown here is derived from an EMBL/GenBank/DDBJ whole genome shotgun (WGS) entry which is preliminary data.</text>
</comment>